<dbReference type="InterPro" id="IPR037185">
    <property type="entry name" value="EmrE-like"/>
</dbReference>
<comment type="caution">
    <text evidence="2">The sequence shown here is derived from an EMBL/GenBank/DDBJ whole genome shotgun (WGS) entry which is preliminary data.</text>
</comment>
<organism evidence="2 3">
    <name type="scientific">Roseovarius aquimarinus</name>
    <dbReference type="NCBI Taxonomy" id="1229156"/>
    <lineage>
        <taxon>Bacteria</taxon>
        <taxon>Pseudomonadati</taxon>
        <taxon>Pseudomonadota</taxon>
        <taxon>Alphaproteobacteria</taxon>
        <taxon>Rhodobacterales</taxon>
        <taxon>Roseobacteraceae</taxon>
        <taxon>Roseovarius</taxon>
    </lineage>
</organism>
<dbReference type="RefSeq" id="WP_377168312.1">
    <property type="nucleotide sequence ID" value="NZ_JBHTJC010000001.1"/>
</dbReference>
<sequence>MLVTLMIPPFAIALGAVFLGESLGPWAYIGFAIIAAGILVTDGRLAARLRRS</sequence>
<dbReference type="EMBL" id="JBIHMM010000001">
    <property type="protein sequence ID" value="MFH0253116.1"/>
    <property type="molecule type" value="Genomic_DNA"/>
</dbReference>
<proteinExistence type="predicted"/>
<dbReference type="Proteomes" id="UP001607157">
    <property type="component" value="Unassembled WGS sequence"/>
</dbReference>
<gene>
    <name evidence="2" type="ORF">ACGRVM_04385</name>
</gene>
<keyword evidence="1" id="KW-0812">Transmembrane</keyword>
<evidence type="ECO:0008006" key="4">
    <source>
        <dbReference type="Google" id="ProtNLM"/>
    </source>
</evidence>
<feature type="transmembrane region" description="Helical" evidence="1">
    <location>
        <begin position="25"/>
        <end position="47"/>
    </location>
</feature>
<keyword evidence="1" id="KW-0472">Membrane</keyword>
<accession>A0ABW7I5P6</accession>
<reference evidence="2 3" key="1">
    <citation type="submission" date="2024-10" db="EMBL/GenBank/DDBJ databases">
        <authorList>
            <person name="Yang X.-N."/>
        </authorList>
    </citation>
    <scope>NUCLEOTIDE SEQUENCE [LARGE SCALE GENOMIC DNA]</scope>
    <source>
        <strain evidence="2 3">CAU 1059</strain>
    </source>
</reference>
<protein>
    <recommendedName>
        <fullName evidence="4">EamA-like transporter family protein</fullName>
    </recommendedName>
</protein>
<evidence type="ECO:0000313" key="2">
    <source>
        <dbReference type="EMBL" id="MFH0253116.1"/>
    </source>
</evidence>
<evidence type="ECO:0000313" key="3">
    <source>
        <dbReference type="Proteomes" id="UP001607157"/>
    </source>
</evidence>
<evidence type="ECO:0000256" key="1">
    <source>
        <dbReference type="SAM" id="Phobius"/>
    </source>
</evidence>
<dbReference type="SUPFAM" id="SSF103481">
    <property type="entry name" value="Multidrug resistance efflux transporter EmrE"/>
    <property type="match status" value="1"/>
</dbReference>
<keyword evidence="1" id="KW-1133">Transmembrane helix</keyword>
<name>A0ABW7I5P6_9RHOB</name>
<keyword evidence="3" id="KW-1185">Reference proteome</keyword>